<protein>
    <submittedName>
        <fullName evidence="2">Phosphopantothenoylcysteine synthetase/decarboxylase</fullName>
    </submittedName>
</protein>
<evidence type="ECO:0000313" key="3">
    <source>
        <dbReference type="Proteomes" id="UP000588098"/>
    </source>
</evidence>
<comment type="caution">
    <text evidence="2">The sequence shown here is derived from an EMBL/GenBank/DDBJ whole genome shotgun (WGS) entry which is preliminary data.</text>
</comment>
<organism evidence="2 3">
    <name type="scientific">Streptomyces zagrosensis</name>
    <dbReference type="NCBI Taxonomy" id="1042984"/>
    <lineage>
        <taxon>Bacteria</taxon>
        <taxon>Bacillati</taxon>
        <taxon>Actinomycetota</taxon>
        <taxon>Actinomycetes</taxon>
        <taxon>Kitasatosporales</taxon>
        <taxon>Streptomycetaceae</taxon>
        <taxon>Streptomyces</taxon>
    </lineage>
</organism>
<dbReference type="InterPro" id="IPR003382">
    <property type="entry name" value="Flavoprotein"/>
</dbReference>
<keyword evidence="3" id="KW-1185">Reference proteome</keyword>
<dbReference type="Proteomes" id="UP000588098">
    <property type="component" value="Unassembled WGS sequence"/>
</dbReference>
<dbReference type="AlphaFoldDB" id="A0A7W9UX44"/>
<evidence type="ECO:0000313" key="2">
    <source>
        <dbReference type="EMBL" id="MBB5933329.1"/>
    </source>
</evidence>
<dbReference type="SUPFAM" id="SSF52507">
    <property type="entry name" value="Homo-oligomeric flavin-containing Cys decarboxylases, HFCD"/>
    <property type="match status" value="1"/>
</dbReference>
<reference evidence="2 3" key="1">
    <citation type="submission" date="2020-08" db="EMBL/GenBank/DDBJ databases">
        <title>Genomic Encyclopedia of Type Strains, Phase III (KMG-III): the genomes of soil and plant-associated and newly described type strains.</title>
        <authorList>
            <person name="Whitman W."/>
        </authorList>
    </citation>
    <scope>NUCLEOTIDE SEQUENCE [LARGE SCALE GENOMIC DNA]</scope>
    <source>
        <strain evidence="2 3">CECT 8305</strain>
    </source>
</reference>
<dbReference type="InterPro" id="IPR036551">
    <property type="entry name" value="Flavin_trans-like"/>
</dbReference>
<dbReference type="GO" id="GO:0003824">
    <property type="term" value="F:catalytic activity"/>
    <property type="evidence" value="ECO:0007669"/>
    <property type="project" value="InterPro"/>
</dbReference>
<evidence type="ECO:0000259" key="1">
    <source>
        <dbReference type="Pfam" id="PF02441"/>
    </source>
</evidence>
<gene>
    <name evidence="2" type="ORF">FHS42_000347</name>
</gene>
<name>A0A7W9UX44_9ACTN</name>
<dbReference type="EMBL" id="JACHJL010000001">
    <property type="protein sequence ID" value="MBB5933329.1"/>
    <property type="molecule type" value="Genomic_DNA"/>
</dbReference>
<proteinExistence type="predicted"/>
<dbReference type="RefSeq" id="WP_184568660.1">
    <property type="nucleotide sequence ID" value="NZ_JACHJL010000001.1"/>
</dbReference>
<accession>A0A7W9UX44</accession>
<dbReference type="Pfam" id="PF02441">
    <property type="entry name" value="Flavoprotein"/>
    <property type="match status" value="1"/>
</dbReference>
<feature type="domain" description="Flavoprotein" evidence="1">
    <location>
        <begin position="19"/>
        <end position="137"/>
    </location>
</feature>
<sequence length="176" mass="18909">MPRVLHLFGAAAPPVAGFPQVVRRVRDAGWEVCVGLTPTAADWLADQVPHLEDVTGRPVRSQYKRPGEPDVWPKADVILFAPITMNSLNAWALGITSSFPVGVVAEGIGKDVPLVTMPCVNSAYAQHPQFARSVETLRAVGVTVLYGAGGFAPNPPGEKRPYPWDTALAAATQFRR</sequence>
<dbReference type="Gene3D" id="3.40.50.1950">
    <property type="entry name" value="Flavin prenyltransferase-like"/>
    <property type="match status" value="1"/>
</dbReference>